<sequence>SPIFENECAQIMDQQDLIILNKRLEDELEVTKNEIDRLKKENAEVKEQRIQQADSHNVQLNELLGKHQTEIQAMKDEIISVERKYQELLKSQRNAHTISMMTTYRIIASIPTSIECDKESTNLEREKSKLRIAISEISDSLDTLYDVILKDGNPGITKLKQMDQAKKSAGTCEKALSICTDMIAAIESSLNIDSLLRRLVKTAVISVKQSTSALQTHITRLRGILYGSPKVIDVGELEAIRTSLRELQKEMDVIPVIQGPTTAEKLEPQMLTLTRIDAENFLSLENDCNSNLAIGALEITEESEES</sequence>
<evidence type="ECO:0000313" key="3">
    <source>
        <dbReference type="Proteomes" id="UP001432322"/>
    </source>
</evidence>
<keyword evidence="3" id="KW-1185">Reference proteome</keyword>
<accession>A0AAV5VCX7</accession>
<proteinExistence type="predicted"/>
<keyword evidence="1" id="KW-0175">Coiled coil</keyword>
<dbReference type="EMBL" id="BTSY01000002">
    <property type="protein sequence ID" value="GMT16048.1"/>
    <property type="molecule type" value="Genomic_DNA"/>
</dbReference>
<feature type="coiled-coil region" evidence="1">
    <location>
        <begin position="14"/>
        <end position="91"/>
    </location>
</feature>
<gene>
    <name evidence="2" type="ORF">PFISCL1PPCAC_7345</name>
</gene>
<evidence type="ECO:0000256" key="1">
    <source>
        <dbReference type="SAM" id="Coils"/>
    </source>
</evidence>
<dbReference type="AlphaFoldDB" id="A0AAV5VCX7"/>
<organism evidence="2 3">
    <name type="scientific">Pristionchus fissidentatus</name>
    <dbReference type="NCBI Taxonomy" id="1538716"/>
    <lineage>
        <taxon>Eukaryota</taxon>
        <taxon>Metazoa</taxon>
        <taxon>Ecdysozoa</taxon>
        <taxon>Nematoda</taxon>
        <taxon>Chromadorea</taxon>
        <taxon>Rhabditida</taxon>
        <taxon>Rhabditina</taxon>
        <taxon>Diplogasteromorpha</taxon>
        <taxon>Diplogasteroidea</taxon>
        <taxon>Neodiplogasteridae</taxon>
        <taxon>Pristionchus</taxon>
    </lineage>
</organism>
<dbReference type="Proteomes" id="UP001432322">
    <property type="component" value="Unassembled WGS sequence"/>
</dbReference>
<comment type="caution">
    <text evidence="2">The sequence shown here is derived from an EMBL/GenBank/DDBJ whole genome shotgun (WGS) entry which is preliminary data.</text>
</comment>
<feature type="non-terminal residue" evidence="2">
    <location>
        <position position="1"/>
    </location>
</feature>
<feature type="non-terminal residue" evidence="2">
    <location>
        <position position="306"/>
    </location>
</feature>
<evidence type="ECO:0000313" key="2">
    <source>
        <dbReference type="EMBL" id="GMT16048.1"/>
    </source>
</evidence>
<name>A0AAV5VCX7_9BILA</name>
<protein>
    <submittedName>
        <fullName evidence="2">Uncharacterized protein</fullName>
    </submittedName>
</protein>
<reference evidence="2" key="1">
    <citation type="submission" date="2023-10" db="EMBL/GenBank/DDBJ databases">
        <title>Genome assembly of Pristionchus species.</title>
        <authorList>
            <person name="Yoshida K."/>
            <person name="Sommer R.J."/>
        </authorList>
    </citation>
    <scope>NUCLEOTIDE SEQUENCE</scope>
    <source>
        <strain evidence="2">RS5133</strain>
    </source>
</reference>